<proteinExistence type="predicted"/>
<dbReference type="EMBL" id="VSSQ01000001">
    <property type="protein sequence ID" value="MPL54586.1"/>
    <property type="molecule type" value="Genomic_DNA"/>
</dbReference>
<protein>
    <submittedName>
        <fullName evidence="1">Uncharacterized protein</fullName>
    </submittedName>
</protein>
<evidence type="ECO:0000313" key="1">
    <source>
        <dbReference type="EMBL" id="MPL54586.1"/>
    </source>
</evidence>
<organism evidence="1">
    <name type="scientific">bioreactor metagenome</name>
    <dbReference type="NCBI Taxonomy" id="1076179"/>
    <lineage>
        <taxon>unclassified sequences</taxon>
        <taxon>metagenomes</taxon>
        <taxon>ecological metagenomes</taxon>
    </lineage>
</organism>
<accession>A0A644SIS0</accession>
<sequence length="137" mass="16241">MKNLIIFLIFLFSNCFYSQQLNKTQIDDYVDTFSKRDFSEIHEGYLGNKTYSYSIDRNINKEILGIIEFVGGRKGTKNEFYFFEGKLIYIRNYKFNSKTQSEKLNCEIYPTLNLNSNQKKCNAEKLIKHGNFMFSNN</sequence>
<reference evidence="1" key="1">
    <citation type="submission" date="2019-08" db="EMBL/GenBank/DDBJ databases">
        <authorList>
            <person name="Kucharzyk K."/>
            <person name="Murdoch R.W."/>
            <person name="Higgins S."/>
            <person name="Loffler F."/>
        </authorList>
    </citation>
    <scope>NUCLEOTIDE SEQUENCE</scope>
</reference>
<comment type="caution">
    <text evidence="1">The sequence shown here is derived from an EMBL/GenBank/DDBJ whole genome shotgun (WGS) entry which is preliminary data.</text>
</comment>
<name>A0A644SIS0_9ZZZZ</name>
<dbReference type="AlphaFoldDB" id="A0A644SIS0"/>
<gene>
    <name evidence="1" type="ORF">SDC9_00052</name>
</gene>